<keyword evidence="1" id="KW-0812">Transmembrane</keyword>
<evidence type="ECO:0000313" key="2">
    <source>
        <dbReference type="EMBL" id="KAA8893976.1"/>
    </source>
</evidence>
<name>A0A5J5EGA3_9PEZI</name>
<organism evidence="2 3">
    <name type="scientific">Sphaerosporella brunnea</name>
    <dbReference type="NCBI Taxonomy" id="1250544"/>
    <lineage>
        <taxon>Eukaryota</taxon>
        <taxon>Fungi</taxon>
        <taxon>Dikarya</taxon>
        <taxon>Ascomycota</taxon>
        <taxon>Pezizomycotina</taxon>
        <taxon>Pezizomycetes</taxon>
        <taxon>Pezizales</taxon>
        <taxon>Pyronemataceae</taxon>
        <taxon>Sphaerosporella</taxon>
    </lineage>
</organism>
<keyword evidence="1" id="KW-1133">Transmembrane helix</keyword>
<keyword evidence="3" id="KW-1185">Reference proteome</keyword>
<protein>
    <submittedName>
        <fullName evidence="2">Uncharacterized protein</fullName>
    </submittedName>
</protein>
<reference evidence="2 3" key="1">
    <citation type="submission" date="2019-09" db="EMBL/GenBank/DDBJ databases">
        <title>Draft genome of the ectomycorrhizal ascomycete Sphaerosporella brunnea.</title>
        <authorList>
            <consortium name="DOE Joint Genome Institute"/>
            <person name="Benucci G.M."/>
            <person name="Marozzi G."/>
            <person name="Antonielli L."/>
            <person name="Sanchez S."/>
            <person name="Marco P."/>
            <person name="Wang X."/>
            <person name="Falini L.B."/>
            <person name="Barry K."/>
            <person name="Haridas S."/>
            <person name="Lipzen A."/>
            <person name="Labutti K."/>
            <person name="Grigoriev I.V."/>
            <person name="Murat C."/>
            <person name="Martin F."/>
            <person name="Albertini E."/>
            <person name="Donnini D."/>
            <person name="Bonito G."/>
        </authorList>
    </citation>
    <scope>NUCLEOTIDE SEQUENCE [LARGE SCALE GENOMIC DNA]</scope>
    <source>
        <strain evidence="2 3">Sb_GMNB300</strain>
    </source>
</reference>
<evidence type="ECO:0000313" key="3">
    <source>
        <dbReference type="Proteomes" id="UP000326924"/>
    </source>
</evidence>
<dbReference type="AlphaFoldDB" id="A0A5J5EGA3"/>
<accession>A0A5J5EGA3</accession>
<feature type="transmembrane region" description="Helical" evidence="1">
    <location>
        <begin position="34"/>
        <end position="55"/>
    </location>
</feature>
<sequence>MATTEFYPDLQARSIAQAADPTSSSDWLSTVSSVVSAFVAVVTLVTVYLAALQILSRRQQYRLGISTRSLGPWKAEVVSPSLLKMQTQIATPTISLPRLVQKNWQPNLTFPTGFESKPKVLDPEAPKTLAEASWVNFLQCLGLTPEHEEYYELQAESELVNGFVPMRWKGPDLVAIGSMLGFQSQENEPSFRKPMPLPMQWSGPLGWLQFRTSSDGCIAEFRRRRNLENQLPSDIHEYYDNLSISPRQLCLKAWLWQSINGFYLSGDRLLYLGGADKPGQRSRKRGNQPRTLEEVCYQVMELDSNVDEIKTMIWGGKSKQPDPVRSAAAEKGLSRSDLESLPEFLRGVSGKTNTKGSRTVSKLDPCPGLLSVVVEGEWTNSRGLNLEHSQVCEFDREYIEREEIDPKTHPYNLGGLFMEEGLLTLLKDAILRLKPDGYYFIPTQNLCSDVFDIYTHVDKLSDKIDCVISKEAIEEWQRITTNSNKELFQAMKLCNAFQDIKTRARASYTIRDMMIVAKASASLHRIVTSAPQGSEAPGTDLVWALIASPKLSTDMLKLLNNNPMIHALLAATVESENGWLNCTSMTGVDFMVGRYQVPLIANRTFSGAQMIAAVLDLFLTYFWIDKKWITDVAMYDVTVPQSIIMC</sequence>
<gene>
    <name evidence="2" type="ORF">FN846DRAFT_820084</name>
</gene>
<evidence type="ECO:0000256" key="1">
    <source>
        <dbReference type="SAM" id="Phobius"/>
    </source>
</evidence>
<comment type="caution">
    <text evidence="2">The sequence shown here is derived from an EMBL/GenBank/DDBJ whole genome shotgun (WGS) entry which is preliminary data.</text>
</comment>
<dbReference type="Proteomes" id="UP000326924">
    <property type="component" value="Unassembled WGS sequence"/>
</dbReference>
<feature type="transmembrane region" description="Helical" evidence="1">
    <location>
        <begin position="604"/>
        <end position="624"/>
    </location>
</feature>
<keyword evidence="1" id="KW-0472">Membrane</keyword>
<dbReference type="InParanoid" id="A0A5J5EGA3"/>
<proteinExistence type="predicted"/>
<dbReference type="EMBL" id="VXIS01000382">
    <property type="protein sequence ID" value="KAA8893976.1"/>
    <property type="molecule type" value="Genomic_DNA"/>
</dbReference>
<dbReference type="OrthoDB" id="5413544at2759"/>